<dbReference type="GeneID" id="19942638"/>
<dbReference type="eggNOG" id="ENOG502S6KI">
    <property type="taxonomic scope" value="Eukaryota"/>
</dbReference>
<dbReference type="Proteomes" id="UP000030762">
    <property type="component" value="Unassembled WGS sequence"/>
</dbReference>
<dbReference type="OMA" id="GHRQSKM"/>
<evidence type="ECO:0000313" key="3">
    <source>
        <dbReference type="Proteomes" id="UP000030762"/>
    </source>
</evidence>
<dbReference type="OrthoDB" id="162570at2759"/>
<evidence type="ECO:0000313" key="2">
    <source>
        <dbReference type="EMBL" id="EQC40844.1"/>
    </source>
</evidence>
<dbReference type="RefSeq" id="XP_008605688.1">
    <property type="nucleotide sequence ID" value="XM_008607466.1"/>
</dbReference>
<name>T0QRS6_SAPDV</name>
<accession>T0QRS6</accession>
<sequence length="488" mass="54413">MSPESRPSRRQHGRDGLDVIQNHVRISLERVHRARLQGPKPHRPKAHVEEPVQVAALGQYLEAKMKVSATSHAETVAASPRRHLHGSDSSFGLEFKLSRVLKQRKRRSGMHVAKPNTDQRSKLAAIKSRNGAAAQAVVAQHREREYNDNPLGLSENVLFAFRAVAHVWLARKRRKDRAMRENVTNKLILHQSRPKELSPAVFDIISKSFVTPVPALQFFDAEAADMPPIQPRNVIPTRSGLVPSSPSATPMRPTKPSTAPATLTPRGICYTIDSSGHRQSKMQHNTDLGTPRRPRPLYASKLATSMDDAVMHTLNKRLKLRMAAKKQRIVDISDAFGSNQDHLKLNLSAKLAMHWAEREHLHASKLEAACLNDTNLPSFQVSKDQHLGRLRVQKARLLELCTTLSIFGAMLRAHEDARQEMTRSELHVLSLFRIVIENNCVLTPVVIQGIASQLSSADLACPRVQALFSIIANRMGQDALATTRTRVG</sequence>
<dbReference type="VEuPathDB" id="FungiDB:SDRG_01911"/>
<gene>
    <name evidence="2" type="ORF">SDRG_01911</name>
</gene>
<dbReference type="EMBL" id="JH767135">
    <property type="protein sequence ID" value="EQC40844.1"/>
    <property type="molecule type" value="Genomic_DNA"/>
</dbReference>
<feature type="region of interest" description="Disordered" evidence="1">
    <location>
        <begin position="243"/>
        <end position="265"/>
    </location>
</feature>
<protein>
    <submittedName>
        <fullName evidence="2">Uncharacterized protein</fullName>
    </submittedName>
</protein>
<dbReference type="AlphaFoldDB" id="T0QRS6"/>
<reference evidence="2 3" key="1">
    <citation type="submission" date="2012-04" db="EMBL/GenBank/DDBJ databases">
        <title>The Genome Sequence of Saprolegnia declina VS20.</title>
        <authorList>
            <consortium name="The Broad Institute Genome Sequencing Platform"/>
            <person name="Russ C."/>
            <person name="Nusbaum C."/>
            <person name="Tyler B."/>
            <person name="van West P."/>
            <person name="Dieguez-Uribeondo J."/>
            <person name="de Bruijn I."/>
            <person name="Tripathy S."/>
            <person name="Jiang R."/>
            <person name="Young S.K."/>
            <person name="Zeng Q."/>
            <person name="Gargeya S."/>
            <person name="Fitzgerald M."/>
            <person name="Haas B."/>
            <person name="Abouelleil A."/>
            <person name="Alvarado L."/>
            <person name="Arachchi H.M."/>
            <person name="Berlin A."/>
            <person name="Chapman S.B."/>
            <person name="Goldberg J."/>
            <person name="Griggs A."/>
            <person name="Gujja S."/>
            <person name="Hansen M."/>
            <person name="Howarth C."/>
            <person name="Imamovic A."/>
            <person name="Larimer J."/>
            <person name="McCowen C."/>
            <person name="Montmayeur A."/>
            <person name="Murphy C."/>
            <person name="Neiman D."/>
            <person name="Pearson M."/>
            <person name="Priest M."/>
            <person name="Roberts A."/>
            <person name="Saif S."/>
            <person name="Shea T."/>
            <person name="Sisk P."/>
            <person name="Sykes S."/>
            <person name="Wortman J."/>
            <person name="Nusbaum C."/>
            <person name="Birren B."/>
        </authorList>
    </citation>
    <scope>NUCLEOTIDE SEQUENCE [LARGE SCALE GENOMIC DNA]</scope>
    <source>
        <strain evidence="2 3">VS20</strain>
    </source>
</reference>
<keyword evidence="3" id="KW-1185">Reference proteome</keyword>
<organism evidence="2 3">
    <name type="scientific">Saprolegnia diclina (strain VS20)</name>
    <dbReference type="NCBI Taxonomy" id="1156394"/>
    <lineage>
        <taxon>Eukaryota</taxon>
        <taxon>Sar</taxon>
        <taxon>Stramenopiles</taxon>
        <taxon>Oomycota</taxon>
        <taxon>Saprolegniomycetes</taxon>
        <taxon>Saprolegniales</taxon>
        <taxon>Saprolegniaceae</taxon>
        <taxon>Saprolegnia</taxon>
    </lineage>
</organism>
<dbReference type="InParanoid" id="T0QRS6"/>
<proteinExistence type="predicted"/>
<evidence type="ECO:0000256" key="1">
    <source>
        <dbReference type="SAM" id="MobiDB-lite"/>
    </source>
</evidence>